<organism evidence="1 2">
    <name type="scientific">Desulfotalea psychrophila</name>
    <dbReference type="NCBI Taxonomy" id="84980"/>
    <lineage>
        <taxon>Bacteria</taxon>
        <taxon>Pseudomonadati</taxon>
        <taxon>Thermodesulfobacteriota</taxon>
        <taxon>Desulfobulbia</taxon>
        <taxon>Desulfobulbales</taxon>
        <taxon>Desulfocapsaceae</taxon>
        <taxon>Desulfotalea</taxon>
    </lineage>
</organism>
<evidence type="ECO:0000313" key="1">
    <source>
        <dbReference type="EMBL" id="MBN4068864.1"/>
    </source>
</evidence>
<reference evidence="1 2" key="1">
    <citation type="submission" date="2021-02" db="EMBL/GenBank/DDBJ databases">
        <title>Activity-based single-cell genomes from oceanic crustal fluid captures similar information to metagenomic and metatranscriptomic surveys with orders of magnitude less sampling.</title>
        <authorList>
            <person name="D'Angelo T.S."/>
            <person name="Orcutt B.N."/>
        </authorList>
    </citation>
    <scope>NUCLEOTIDE SEQUENCE [LARGE SCALE GENOMIC DNA]</scope>
    <source>
        <strain evidence="1">AH-315-G02</strain>
    </source>
</reference>
<protein>
    <recommendedName>
        <fullName evidence="3">Transposase</fullName>
    </recommendedName>
</protein>
<comment type="caution">
    <text evidence="1">The sequence shown here is derived from an EMBL/GenBank/DDBJ whole genome shotgun (WGS) entry which is preliminary data.</text>
</comment>
<name>A0ABS3AUU2_9BACT</name>
<keyword evidence="2" id="KW-1185">Reference proteome</keyword>
<gene>
    <name evidence="1" type="ORF">JYU06_05035</name>
</gene>
<sequence>MTKNERQRLKRLEKQVLKQGRKIKNLKQRICVLRNRVVWERVLGF</sequence>
<proteinExistence type="predicted"/>
<accession>A0ABS3AUU2</accession>
<evidence type="ECO:0000313" key="2">
    <source>
        <dbReference type="Proteomes" id="UP000717534"/>
    </source>
</evidence>
<dbReference type="EMBL" id="JAFITO010000067">
    <property type="protein sequence ID" value="MBN4068864.1"/>
    <property type="molecule type" value="Genomic_DNA"/>
</dbReference>
<dbReference type="Proteomes" id="UP000717534">
    <property type="component" value="Unassembled WGS sequence"/>
</dbReference>
<evidence type="ECO:0008006" key="3">
    <source>
        <dbReference type="Google" id="ProtNLM"/>
    </source>
</evidence>